<evidence type="ECO:0000313" key="2">
    <source>
        <dbReference type="EMBL" id="MPC50705.1"/>
    </source>
</evidence>
<feature type="compositionally biased region" description="Low complexity" evidence="1">
    <location>
        <begin position="72"/>
        <end position="83"/>
    </location>
</feature>
<protein>
    <submittedName>
        <fullName evidence="2">Uncharacterized protein</fullName>
    </submittedName>
</protein>
<dbReference type="EMBL" id="VSRR010009677">
    <property type="protein sequence ID" value="MPC50705.1"/>
    <property type="molecule type" value="Genomic_DNA"/>
</dbReference>
<name>A0A5B7FZH5_PORTR</name>
<dbReference type="Proteomes" id="UP000324222">
    <property type="component" value="Unassembled WGS sequence"/>
</dbReference>
<accession>A0A5B7FZH5</accession>
<organism evidence="2 3">
    <name type="scientific">Portunus trituberculatus</name>
    <name type="common">Swimming crab</name>
    <name type="synonym">Neptunus trituberculatus</name>
    <dbReference type="NCBI Taxonomy" id="210409"/>
    <lineage>
        <taxon>Eukaryota</taxon>
        <taxon>Metazoa</taxon>
        <taxon>Ecdysozoa</taxon>
        <taxon>Arthropoda</taxon>
        <taxon>Crustacea</taxon>
        <taxon>Multicrustacea</taxon>
        <taxon>Malacostraca</taxon>
        <taxon>Eumalacostraca</taxon>
        <taxon>Eucarida</taxon>
        <taxon>Decapoda</taxon>
        <taxon>Pleocyemata</taxon>
        <taxon>Brachyura</taxon>
        <taxon>Eubrachyura</taxon>
        <taxon>Portunoidea</taxon>
        <taxon>Portunidae</taxon>
        <taxon>Portuninae</taxon>
        <taxon>Portunus</taxon>
    </lineage>
</organism>
<evidence type="ECO:0000313" key="3">
    <source>
        <dbReference type="Proteomes" id="UP000324222"/>
    </source>
</evidence>
<gene>
    <name evidence="2" type="ORF">E2C01_044535</name>
</gene>
<evidence type="ECO:0000256" key="1">
    <source>
        <dbReference type="SAM" id="MobiDB-lite"/>
    </source>
</evidence>
<feature type="region of interest" description="Disordered" evidence="1">
    <location>
        <begin position="58"/>
        <end position="85"/>
    </location>
</feature>
<comment type="caution">
    <text evidence="2">The sequence shown here is derived from an EMBL/GenBank/DDBJ whole genome shotgun (WGS) entry which is preliminary data.</text>
</comment>
<dbReference type="AlphaFoldDB" id="A0A5B7FZH5"/>
<keyword evidence="3" id="KW-1185">Reference proteome</keyword>
<reference evidence="2 3" key="1">
    <citation type="submission" date="2019-05" db="EMBL/GenBank/DDBJ databases">
        <title>Another draft genome of Portunus trituberculatus and its Hox gene families provides insights of decapod evolution.</title>
        <authorList>
            <person name="Jeong J.-H."/>
            <person name="Song I."/>
            <person name="Kim S."/>
            <person name="Choi T."/>
            <person name="Kim D."/>
            <person name="Ryu S."/>
            <person name="Kim W."/>
        </authorList>
    </citation>
    <scope>NUCLEOTIDE SEQUENCE [LARGE SCALE GENOMIC DNA]</scope>
    <source>
        <tissue evidence="2">Muscle</tissue>
    </source>
</reference>
<proteinExistence type="predicted"/>
<sequence length="181" mass="20865">MNHLKVKERQKRKKQEVVLTRSLSTKAFLLIFKHHELDSCSPFRNSTADRRAPHWISTALPSTTLPPPPPQHHTSTTTTSAQPHLNTNLVREKSLLSYSLSRVSLELLWQLAGGGRRGKQRDRLAVVFPAGMRRNLIICFRQIFTKRSVLEQPENSKGHWDIWKRNVTRTDFNSRAKIPEA</sequence>